<keyword evidence="4" id="KW-0560">Oxidoreductase</keyword>
<comment type="cofactor">
    <cofactor evidence="1">
        <name>FAD</name>
        <dbReference type="ChEBI" id="CHEBI:57692"/>
    </cofactor>
</comment>
<keyword evidence="3" id="KW-0274">FAD</keyword>
<keyword evidence="8" id="KW-1185">Reference proteome</keyword>
<evidence type="ECO:0000313" key="8">
    <source>
        <dbReference type="Proteomes" id="UP000277671"/>
    </source>
</evidence>
<dbReference type="PANTHER" id="PTHR13789">
    <property type="entry name" value="MONOOXYGENASE"/>
    <property type="match status" value="1"/>
</dbReference>
<evidence type="ECO:0000256" key="2">
    <source>
        <dbReference type="ARBA" id="ARBA00022630"/>
    </source>
</evidence>
<evidence type="ECO:0000256" key="5">
    <source>
        <dbReference type="ARBA" id="ARBA00023033"/>
    </source>
</evidence>
<evidence type="ECO:0000313" key="7">
    <source>
        <dbReference type="EMBL" id="RKR90385.1"/>
    </source>
</evidence>
<reference evidence="7 8" key="1">
    <citation type="submission" date="2018-10" db="EMBL/GenBank/DDBJ databases">
        <title>Sequencing the genomes of 1000 actinobacteria strains.</title>
        <authorList>
            <person name="Klenk H.-P."/>
        </authorList>
    </citation>
    <scope>NUCLEOTIDE SEQUENCE [LARGE SCALE GENOMIC DNA]</scope>
    <source>
        <strain evidence="7 8">DSM 45175</strain>
    </source>
</reference>
<dbReference type="PANTHER" id="PTHR13789:SF318">
    <property type="entry name" value="GERANYLGERANYL DIPHOSPHATE REDUCTASE"/>
    <property type="match status" value="1"/>
</dbReference>
<keyword evidence="2" id="KW-0285">Flavoprotein</keyword>
<dbReference type="EMBL" id="RBKT01000001">
    <property type="protein sequence ID" value="RKR90385.1"/>
    <property type="molecule type" value="Genomic_DNA"/>
</dbReference>
<evidence type="ECO:0000256" key="3">
    <source>
        <dbReference type="ARBA" id="ARBA00022827"/>
    </source>
</evidence>
<protein>
    <submittedName>
        <fullName evidence="7">Salicylate hydroxylase</fullName>
    </submittedName>
</protein>
<proteinExistence type="predicted"/>
<organism evidence="7 8">
    <name type="scientific">Micromonospora pisi</name>
    <dbReference type="NCBI Taxonomy" id="589240"/>
    <lineage>
        <taxon>Bacteria</taxon>
        <taxon>Bacillati</taxon>
        <taxon>Actinomycetota</taxon>
        <taxon>Actinomycetes</taxon>
        <taxon>Micromonosporales</taxon>
        <taxon>Micromonosporaceae</taxon>
        <taxon>Micromonospora</taxon>
    </lineage>
</organism>
<name>A0A495JP28_9ACTN</name>
<comment type="caution">
    <text evidence="7">The sequence shown here is derived from an EMBL/GenBank/DDBJ whole genome shotgun (WGS) entry which is preliminary data.</text>
</comment>
<sequence>MGTDEMRIAVVGAGIAGLTVAAALLRAGIRCEVFEQTRQLRELGAGIQLSPNAVRPLRELGLGENLEAVAVRPAAIEMRRWDSDALIGRTNLGDECEQMYGAPYYCVHRADLHQGLLELLPAGTVRLGLRCVGVRELPDGVELRFADGTSTTVDAVVGADGIHSVVRQELIDDQPRFSGHTVYRGVAPAQRLPHLAREPKVLIWLGPGQHCVSYPIAGGSLVSFVATSPAGEWRDESWTAQGRVEDLVAGYTGWHDNVWGLLTAADSVTRWALHDRDTVERWSSGRITIVGDAAHPMLPFGAQGANQAIEDAVALAACLSTGIRDIPAALAHYERVRRPRIDVVHRTIRENARNHHFADGEQQRDRDRNMRESWSLDSSRWLFGYDAALAVRQ</sequence>
<dbReference type="Proteomes" id="UP000277671">
    <property type="component" value="Unassembled WGS sequence"/>
</dbReference>
<evidence type="ECO:0000256" key="1">
    <source>
        <dbReference type="ARBA" id="ARBA00001974"/>
    </source>
</evidence>
<dbReference type="InterPro" id="IPR050493">
    <property type="entry name" value="FAD-dep_Monooxygenase_BioMet"/>
</dbReference>
<dbReference type="Pfam" id="PF01494">
    <property type="entry name" value="FAD_binding_3"/>
    <property type="match status" value="1"/>
</dbReference>
<keyword evidence="5" id="KW-0503">Monooxygenase</keyword>
<evidence type="ECO:0000256" key="4">
    <source>
        <dbReference type="ARBA" id="ARBA00023002"/>
    </source>
</evidence>
<evidence type="ECO:0000259" key="6">
    <source>
        <dbReference type="Pfam" id="PF01494"/>
    </source>
</evidence>
<gene>
    <name evidence="7" type="ORF">BDK92_4757</name>
</gene>
<dbReference type="InterPro" id="IPR036188">
    <property type="entry name" value="FAD/NAD-bd_sf"/>
</dbReference>
<dbReference type="GO" id="GO:0004497">
    <property type="term" value="F:monooxygenase activity"/>
    <property type="evidence" value="ECO:0007669"/>
    <property type="project" value="UniProtKB-KW"/>
</dbReference>
<dbReference type="SUPFAM" id="SSF54373">
    <property type="entry name" value="FAD-linked reductases, C-terminal domain"/>
    <property type="match status" value="1"/>
</dbReference>
<feature type="domain" description="FAD-binding" evidence="6">
    <location>
        <begin position="6"/>
        <end position="342"/>
    </location>
</feature>
<dbReference type="SUPFAM" id="SSF51905">
    <property type="entry name" value="FAD/NAD(P)-binding domain"/>
    <property type="match status" value="1"/>
</dbReference>
<dbReference type="InterPro" id="IPR002938">
    <property type="entry name" value="FAD-bd"/>
</dbReference>
<dbReference type="GO" id="GO:0071949">
    <property type="term" value="F:FAD binding"/>
    <property type="evidence" value="ECO:0007669"/>
    <property type="project" value="InterPro"/>
</dbReference>
<dbReference type="RefSeq" id="WP_121158662.1">
    <property type="nucleotide sequence ID" value="NZ_RBKT01000001.1"/>
</dbReference>
<accession>A0A495JP28</accession>
<dbReference type="OrthoDB" id="9782160at2"/>
<dbReference type="AlphaFoldDB" id="A0A495JP28"/>
<dbReference type="Gene3D" id="3.50.50.60">
    <property type="entry name" value="FAD/NAD(P)-binding domain"/>
    <property type="match status" value="1"/>
</dbReference>
<dbReference type="PRINTS" id="PR00420">
    <property type="entry name" value="RNGMNOXGNASE"/>
</dbReference>